<dbReference type="InterPro" id="IPR032799">
    <property type="entry name" value="TAXi_C"/>
</dbReference>
<proteinExistence type="inferred from homology"/>
<dbReference type="PANTHER" id="PTHR47967">
    <property type="entry name" value="OS07G0603500 PROTEIN-RELATED"/>
    <property type="match status" value="1"/>
</dbReference>
<dbReference type="SMR" id="A0A8T3AY20"/>
<dbReference type="AlphaFoldDB" id="A0A8T3AY20"/>
<keyword evidence="6" id="KW-0732">Signal</keyword>
<dbReference type="InterPro" id="IPR034161">
    <property type="entry name" value="Pepsin-like_plant"/>
</dbReference>
<evidence type="ECO:0000313" key="9">
    <source>
        <dbReference type="Proteomes" id="UP000829196"/>
    </source>
</evidence>
<dbReference type="Proteomes" id="UP000829196">
    <property type="component" value="Unassembled WGS sequence"/>
</dbReference>
<dbReference type="PROSITE" id="PS51767">
    <property type="entry name" value="PEPTIDASE_A1"/>
    <property type="match status" value="1"/>
</dbReference>
<organism evidence="8 9">
    <name type="scientific">Dendrobium nobile</name>
    <name type="common">Orchid</name>
    <dbReference type="NCBI Taxonomy" id="94219"/>
    <lineage>
        <taxon>Eukaryota</taxon>
        <taxon>Viridiplantae</taxon>
        <taxon>Streptophyta</taxon>
        <taxon>Embryophyta</taxon>
        <taxon>Tracheophyta</taxon>
        <taxon>Spermatophyta</taxon>
        <taxon>Magnoliopsida</taxon>
        <taxon>Liliopsida</taxon>
        <taxon>Asparagales</taxon>
        <taxon>Orchidaceae</taxon>
        <taxon>Epidendroideae</taxon>
        <taxon>Malaxideae</taxon>
        <taxon>Dendrobiinae</taxon>
        <taxon>Dendrobium</taxon>
    </lineage>
</organism>
<dbReference type="Pfam" id="PF14543">
    <property type="entry name" value="TAXi_N"/>
    <property type="match status" value="1"/>
</dbReference>
<name>A0A8T3AY20_DENNO</name>
<keyword evidence="4" id="KW-0378">Hydrolase</keyword>
<feature type="chain" id="PRO_5035879462" description="Peptidase A1 domain-containing protein" evidence="6">
    <location>
        <begin position="28"/>
        <end position="447"/>
    </location>
</feature>
<sequence>MRPSYCLLHFTFLTIFLLTSLTPPSSSNELSLRLELTHIDAGLNLTVHELLRRAAARSKTRMARLARFAHIRKGGQGQAPVFWGRAGSYEGEYLINFGVGTPPRNLPFIVDTGSTLVWTQCKPCRKCTSQPVPLFDPKKSSSFSKLSCSSKQCAALGSAYSSQCSANPECHFDYSYADGSETIGYIASEKVTFHYSSEPPLSVPQFAIGCARINQGTMASSAGTAGFGRSAESLVSQLGITRFSYCFIPYIPINAKRSRMFLGNAALSSNPAQSTPLLPDDIFYYVSLEGITVGSNRLPFGPGYFGRKKDGSGGTIFDSGTFNTILWTEVFNSVKKAFVSVIKLPVSKKALGADYQLCFDTPRKRFSPESVKIPKLVLHFKGADMDLPRKNYVVYDTKEKLLCVLIEEETDQSATNIIGNFYQQNMNVLYDLKNQRLSFGPAQCDRL</sequence>
<feature type="signal peptide" evidence="6">
    <location>
        <begin position="1"/>
        <end position="27"/>
    </location>
</feature>
<dbReference type="GO" id="GO:0004190">
    <property type="term" value="F:aspartic-type endopeptidase activity"/>
    <property type="evidence" value="ECO:0007669"/>
    <property type="project" value="UniProtKB-KW"/>
</dbReference>
<dbReference type="EMBL" id="JAGYWB010000014">
    <property type="protein sequence ID" value="KAI0499045.1"/>
    <property type="molecule type" value="Genomic_DNA"/>
</dbReference>
<dbReference type="Gene3D" id="2.40.70.10">
    <property type="entry name" value="Acid Proteases"/>
    <property type="match status" value="2"/>
</dbReference>
<keyword evidence="9" id="KW-1185">Reference proteome</keyword>
<evidence type="ECO:0000256" key="6">
    <source>
        <dbReference type="SAM" id="SignalP"/>
    </source>
</evidence>
<accession>A0A8T3AY20</accession>
<evidence type="ECO:0000259" key="7">
    <source>
        <dbReference type="PROSITE" id="PS51767"/>
    </source>
</evidence>
<comment type="similarity">
    <text evidence="1">Belongs to the peptidase A1 family.</text>
</comment>
<dbReference type="InterPro" id="IPR021109">
    <property type="entry name" value="Peptidase_aspartic_dom_sf"/>
</dbReference>
<evidence type="ECO:0000313" key="8">
    <source>
        <dbReference type="EMBL" id="KAI0499045.1"/>
    </source>
</evidence>
<feature type="domain" description="Peptidase A1" evidence="7">
    <location>
        <begin position="93"/>
        <end position="440"/>
    </location>
</feature>
<evidence type="ECO:0000256" key="2">
    <source>
        <dbReference type="ARBA" id="ARBA00022670"/>
    </source>
</evidence>
<gene>
    <name evidence="8" type="ORF">KFK09_019946</name>
</gene>
<dbReference type="Pfam" id="PF14541">
    <property type="entry name" value="TAXi_C"/>
    <property type="match status" value="1"/>
</dbReference>
<dbReference type="InterPro" id="IPR051708">
    <property type="entry name" value="Plant_Aspart_Prot_A1"/>
</dbReference>
<dbReference type="OrthoDB" id="660550at2759"/>
<keyword evidence="5" id="KW-0325">Glycoprotein</keyword>
<keyword evidence="3" id="KW-0064">Aspartyl protease</keyword>
<keyword evidence="2" id="KW-0645">Protease</keyword>
<protein>
    <recommendedName>
        <fullName evidence="7">Peptidase A1 domain-containing protein</fullName>
    </recommendedName>
</protein>
<dbReference type="SUPFAM" id="SSF50630">
    <property type="entry name" value="Acid proteases"/>
    <property type="match status" value="1"/>
</dbReference>
<dbReference type="CDD" id="cd05476">
    <property type="entry name" value="pepsin_A_like_plant"/>
    <property type="match status" value="1"/>
</dbReference>
<dbReference type="InterPro" id="IPR033121">
    <property type="entry name" value="PEPTIDASE_A1"/>
</dbReference>
<evidence type="ECO:0000256" key="3">
    <source>
        <dbReference type="ARBA" id="ARBA00022750"/>
    </source>
</evidence>
<evidence type="ECO:0000256" key="4">
    <source>
        <dbReference type="ARBA" id="ARBA00022801"/>
    </source>
</evidence>
<reference evidence="8" key="1">
    <citation type="journal article" date="2022" name="Front. Genet.">
        <title>Chromosome-Scale Assembly of the Dendrobium nobile Genome Provides Insights Into the Molecular Mechanism of the Biosynthesis of the Medicinal Active Ingredient of Dendrobium.</title>
        <authorList>
            <person name="Xu Q."/>
            <person name="Niu S.-C."/>
            <person name="Li K.-L."/>
            <person name="Zheng P.-J."/>
            <person name="Zhang X.-J."/>
            <person name="Jia Y."/>
            <person name="Liu Y."/>
            <person name="Niu Y.-X."/>
            <person name="Yu L.-H."/>
            <person name="Chen D.-F."/>
            <person name="Zhang G.-Q."/>
        </authorList>
    </citation>
    <scope>NUCLEOTIDE SEQUENCE</scope>
    <source>
        <tissue evidence="8">Leaf</tissue>
    </source>
</reference>
<dbReference type="GO" id="GO:0005576">
    <property type="term" value="C:extracellular region"/>
    <property type="evidence" value="ECO:0007669"/>
    <property type="project" value="TreeGrafter"/>
</dbReference>
<dbReference type="InterPro" id="IPR032861">
    <property type="entry name" value="TAXi_N"/>
</dbReference>
<dbReference type="GO" id="GO:0006508">
    <property type="term" value="P:proteolysis"/>
    <property type="evidence" value="ECO:0007669"/>
    <property type="project" value="UniProtKB-KW"/>
</dbReference>
<comment type="caution">
    <text evidence="8">The sequence shown here is derived from an EMBL/GenBank/DDBJ whole genome shotgun (WGS) entry which is preliminary data.</text>
</comment>
<dbReference type="PANTHER" id="PTHR47967:SF128">
    <property type="entry name" value="ASPARTIC PROTEINASE CDR1-LIKE"/>
    <property type="match status" value="1"/>
</dbReference>
<evidence type="ECO:0000256" key="5">
    <source>
        <dbReference type="ARBA" id="ARBA00023180"/>
    </source>
</evidence>
<dbReference type="FunFam" id="2.40.70.10:FF:000033">
    <property type="entry name" value="Aspartyl protease family protein"/>
    <property type="match status" value="1"/>
</dbReference>
<evidence type="ECO:0000256" key="1">
    <source>
        <dbReference type="ARBA" id="ARBA00007447"/>
    </source>
</evidence>